<keyword evidence="2" id="KW-1185">Reference proteome</keyword>
<proteinExistence type="predicted"/>
<dbReference type="Proteomes" id="UP001163603">
    <property type="component" value="Chromosome 15"/>
</dbReference>
<reference evidence="2" key="1">
    <citation type="journal article" date="2023" name="G3 (Bethesda)">
        <title>Genome assembly and association tests identify interacting loci associated with vigor, precocity, and sex in interspecific pistachio rootstocks.</title>
        <authorList>
            <person name="Palmer W."/>
            <person name="Jacygrad E."/>
            <person name="Sagayaradj S."/>
            <person name="Cavanaugh K."/>
            <person name="Han R."/>
            <person name="Bertier L."/>
            <person name="Beede B."/>
            <person name="Kafkas S."/>
            <person name="Golino D."/>
            <person name="Preece J."/>
            <person name="Michelmore R."/>
        </authorList>
    </citation>
    <scope>NUCLEOTIDE SEQUENCE [LARGE SCALE GENOMIC DNA]</scope>
</reference>
<gene>
    <name evidence="1" type="ORF">Pint_29267</name>
</gene>
<sequence>MITSPRENWEDLLNTKFVSVRYRFKFRSFLPMTKWMLLYVGRHKLSVVSAGYKMVKIHYKLTNSDQGAIKVCASRCCRDYCFQSWRQTARLYFCNDFCFEEVVHAVEGKIPVLMDGGVRARNRCFQGLGSRCKSCSCNSSS</sequence>
<name>A0ACC0X114_9ROSI</name>
<accession>A0ACC0X114</accession>
<organism evidence="1 2">
    <name type="scientific">Pistacia integerrima</name>
    <dbReference type="NCBI Taxonomy" id="434235"/>
    <lineage>
        <taxon>Eukaryota</taxon>
        <taxon>Viridiplantae</taxon>
        <taxon>Streptophyta</taxon>
        <taxon>Embryophyta</taxon>
        <taxon>Tracheophyta</taxon>
        <taxon>Spermatophyta</taxon>
        <taxon>Magnoliopsida</taxon>
        <taxon>eudicotyledons</taxon>
        <taxon>Gunneridae</taxon>
        <taxon>Pentapetalae</taxon>
        <taxon>rosids</taxon>
        <taxon>malvids</taxon>
        <taxon>Sapindales</taxon>
        <taxon>Anacardiaceae</taxon>
        <taxon>Pistacia</taxon>
    </lineage>
</organism>
<comment type="caution">
    <text evidence="1">The sequence shown here is derived from an EMBL/GenBank/DDBJ whole genome shotgun (WGS) entry which is preliminary data.</text>
</comment>
<evidence type="ECO:0000313" key="2">
    <source>
        <dbReference type="Proteomes" id="UP001163603"/>
    </source>
</evidence>
<dbReference type="EMBL" id="CM047750">
    <property type="protein sequence ID" value="KAJ0007870.1"/>
    <property type="molecule type" value="Genomic_DNA"/>
</dbReference>
<evidence type="ECO:0000313" key="1">
    <source>
        <dbReference type="EMBL" id="KAJ0007870.1"/>
    </source>
</evidence>
<protein>
    <submittedName>
        <fullName evidence="1">Uncharacterized protein</fullName>
    </submittedName>
</protein>